<dbReference type="InterPro" id="IPR013766">
    <property type="entry name" value="Thioredoxin_domain"/>
</dbReference>
<dbReference type="FunFam" id="3.40.30.10:FF:000020">
    <property type="entry name" value="Peroxiredoxin"/>
    <property type="match status" value="1"/>
</dbReference>
<proteinExistence type="inferred from homology"/>
<dbReference type="CDD" id="cd03013">
    <property type="entry name" value="PRX5_like"/>
    <property type="match status" value="1"/>
</dbReference>
<dbReference type="GO" id="GO:0008379">
    <property type="term" value="F:thioredoxin peroxidase activity"/>
    <property type="evidence" value="ECO:0007669"/>
    <property type="project" value="InterPro"/>
</dbReference>
<organism evidence="11 12">
    <name type="scientific">Paraphoma chrysanthemicola</name>
    <dbReference type="NCBI Taxonomy" id="798071"/>
    <lineage>
        <taxon>Eukaryota</taxon>
        <taxon>Fungi</taxon>
        <taxon>Dikarya</taxon>
        <taxon>Ascomycota</taxon>
        <taxon>Pezizomycotina</taxon>
        <taxon>Dothideomycetes</taxon>
        <taxon>Pleosporomycetidae</taxon>
        <taxon>Pleosporales</taxon>
        <taxon>Pleosporineae</taxon>
        <taxon>Phaeosphaeriaceae</taxon>
        <taxon>Paraphoma</taxon>
    </lineage>
</organism>
<keyword evidence="3 9" id="KW-0049">Antioxidant</keyword>
<dbReference type="InterPro" id="IPR013740">
    <property type="entry name" value="Redoxin"/>
</dbReference>
<dbReference type="GO" id="GO:0045454">
    <property type="term" value="P:cell redox homeostasis"/>
    <property type="evidence" value="ECO:0007669"/>
    <property type="project" value="TreeGrafter"/>
</dbReference>
<evidence type="ECO:0000256" key="4">
    <source>
        <dbReference type="ARBA" id="ARBA00023002"/>
    </source>
</evidence>
<evidence type="ECO:0000256" key="8">
    <source>
        <dbReference type="PIRSR" id="PIRSR637944-1"/>
    </source>
</evidence>
<dbReference type="PANTHER" id="PTHR10430:SF16">
    <property type="entry name" value="PEROXIREDOXIN-5, MITOCHONDRIAL"/>
    <property type="match status" value="1"/>
</dbReference>
<evidence type="ECO:0000313" key="11">
    <source>
        <dbReference type="EMBL" id="KAH7090381.1"/>
    </source>
</evidence>
<evidence type="ECO:0000313" key="12">
    <source>
        <dbReference type="Proteomes" id="UP000813461"/>
    </source>
</evidence>
<evidence type="ECO:0000256" key="3">
    <source>
        <dbReference type="ARBA" id="ARBA00022862"/>
    </source>
</evidence>
<dbReference type="Pfam" id="PF08534">
    <property type="entry name" value="Redoxin"/>
    <property type="match status" value="1"/>
</dbReference>
<sequence length="203" mass="22265">MAPLKVGDSLPQGVKFEYVHSSPHHARLEPIAAPRGLHNTPKSRGNLLIRYDRWAPITDADPTACGRPQEYDASKEWADKKVVLFSVPGAFTPGCQAFHLPPYIAKRKEFTEKGVDIVAVIASNDSWVMNAWGKVNGVKGEDVLFLSDTKTFFSKEHGWAAGMGDRNGRWAMVFDHGKVTYAENEKSPGEVSVSGAEAVLSKL</sequence>
<reference evidence="11" key="1">
    <citation type="journal article" date="2021" name="Nat. Commun.">
        <title>Genetic determinants of endophytism in the Arabidopsis root mycobiome.</title>
        <authorList>
            <person name="Mesny F."/>
            <person name="Miyauchi S."/>
            <person name="Thiergart T."/>
            <person name="Pickel B."/>
            <person name="Atanasova L."/>
            <person name="Karlsson M."/>
            <person name="Huettel B."/>
            <person name="Barry K.W."/>
            <person name="Haridas S."/>
            <person name="Chen C."/>
            <person name="Bauer D."/>
            <person name="Andreopoulos W."/>
            <person name="Pangilinan J."/>
            <person name="LaButti K."/>
            <person name="Riley R."/>
            <person name="Lipzen A."/>
            <person name="Clum A."/>
            <person name="Drula E."/>
            <person name="Henrissat B."/>
            <person name="Kohler A."/>
            <person name="Grigoriev I.V."/>
            <person name="Martin F.M."/>
            <person name="Hacquard S."/>
        </authorList>
    </citation>
    <scope>NUCLEOTIDE SEQUENCE</scope>
    <source>
        <strain evidence="11">MPI-SDFR-AT-0120</strain>
    </source>
</reference>
<feature type="active site" description="Cysteine sulfenic acid (-SOH) intermediate" evidence="8">
    <location>
        <position position="95"/>
    </location>
</feature>
<dbReference type="InterPro" id="IPR036249">
    <property type="entry name" value="Thioredoxin-like_sf"/>
</dbReference>
<evidence type="ECO:0000256" key="2">
    <source>
        <dbReference type="ARBA" id="ARBA00022559"/>
    </source>
</evidence>
<keyword evidence="2 9" id="KW-0575">Peroxidase</keyword>
<dbReference type="EMBL" id="JAGMVJ010000005">
    <property type="protein sequence ID" value="KAH7090381.1"/>
    <property type="molecule type" value="Genomic_DNA"/>
</dbReference>
<comment type="function">
    <text evidence="9">Thiol-specific peroxidase that catalyzes the reduction of hydrogen peroxide and organic hydroperoxides to water and alcohols, respectively. Plays a role in cell protection against oxidative stress by detoxifying peroxides.</text>
</comment>
<dbReference type="InterPro" id="IPR037944">
    <property type="entry name" value="PRX5-like"/>
</dbReference>
<dbReference type="Gene3D" id="3.40.30.10">
    <property type="entry name" value="Glutaredoxin"/>
    <property type="match status" value="1"/>
</dbReference>
<evidence type="ECO:0000256" key="7">
    <source>
        <dbReference type="ARBA" id="ARBA00079296"/>
    </source>
</evidence>
<keyword evidence="12" id="KW-1185">Reference proteome</keyword>
<evidence type="ECO:0000256" key="1">
    <source>
        <dbReference type="ARBA" id="ARBA00010505"/>
    </source>
</evidence>
<dbReference type="AlphaFoldDB" id="A0A8K0RD06"/>
<dbReference type="GO" id="GO:0034599">
    <property type="term" value="P:cellular response to oxidative stress"/>
    <property type="evidence" value="ECO:0007669"/>
    <property type="project" value="InterPro"/>
</dbReference>
<evidence type="ECO:0000256" key="6">
    <source>
        <dbReference type="ARBA" id="ARBA00032824"/>
    </source>
</evidence>
<comment type="similarity">
    <text evidence="1 9">Belongs to the peroxiredoxin family. Prx5 subfamily.</text>
</comment>
<gene>
    <name evidence="11" type="ORF">FB567DRAFT_289609</name>
</gene>
<feature type="domain" description="Thioredoxin" evidence="10">
    <location>
        <begin position="49"/>
        <end position="203"/>
    </location>
</feature>
<dbReference type="GO" id="GO:0005739">
    <property type="term" value="C:mitochondrion"/>
    <property type="evidence" value="ECO:0007669"/>
    <property type="project" value="TreeGrafter"/>
</dbReference>
<dbReference type="GO" id="GO:0042744">
    <property type="term" value="P:hydrogen peroxide catabolic process"/>
    <property type="evidence" value="ECO:0007669"/>
    <property type="project" value="TreeGrafter"/>
</dbReference>
<keyword evidence="5 9" id="KW-0676">Redox-active center</keyword>
<comment type="caution">
    <text evidence="11">The sequence shown here is derived from an EMBL/GenBank/DDBJ whole genome shotgun (WGS) entry which is preliminary data.</text>
</comment>
<dbReference type="Proteomes" id="UP000813461">
    <property type="component" value="Unassembled WGS sequence"/>
</dbReference>
<keyword evidence="4 9" id="KW-0560">Oxidoreductase</keyword>
<dbReference type="GO" id="GO:0005777">
    <property type="term" value="C:peroxisome"/>
    <property type="evidence" value="ECO:0007669"/>
    <property type="project" value="TreeGrafter"/>
</dbReference>
<dbReference type="PANTHER" id="PTHR10430">
    <property type="entry name" value="PEROXIREDOXIN"/>
    <property type="match status" value="1"/>
</dbReference>
<dbReference type="OrthoDB" id="195498at2759"/>
<evidence type="ECO:0000256" key="9">
    <source>
        <dbReference type="RuleBase" id="RU366011"/>
    </source>
</evidence>
<evidence type="ECO:0000256" key="5">
    <source>
        <dbReference type="ARBA" id="ARBA00023284"/>
    </source>
</evidence>
<name>A0A8K0RD06_9PLEO</name>
<dbReference type="SUPFAM" id="SSF52833">
    <property type="entry name" value="Thioredoxin-like"/>
    <property type="match status" value="1"/>
</dbReference>
<dbReference type="PROSITE" id="PS51352">
    <property type="entry name" value="THIOREDOXIN_2"/>
    <property type="match status" value="1"/>
</dbReference>
<accession>A0A8K0RD06</accession>
<protein>
    <recommendedName>
        <fullName evidence="6">Thioredoxin peroxidase</fullName>
    </recommendedName>
    <alternativeName>
        <fullName evidence="7">Thioredoxin-dependent peroxiredoxin</fullName>
    </alternativeName>
</protein>
<evidence type="ECO:0000259" key="10">
    <source>
        <dbReference type="PROSITE" id="PS51352"/>
    </source>
</evidence>